<reference evidence="3" key="1">
    <citation type="submission" date="2017-09" db="EMBL/GenBank/DDBJ databases">
        <title>Depth-based differentiation of microbial function through sediment-hosted aquifers and enrichment of novel symbionts in the deep terrestrial subsurface.</title>
        <authorList>
            <person name="Probst A.J."/>
            <person name="Ladd B."/>
            <person name="Jarett J.K."/>
            <person name="Geller-Mcgrath D.E."/>
            <person name="Sieber C.M.K."/>
            <person name="Emerson J.B."/>
            <person name="Anantharaman K."/>
            <person name="Thomas B.C."/>
            <person name="Malmstrom R."/>
            <person name="Stieglmeier M."/>
            <person name="Klingl A."/>
            <person name="Woyke T."/>
            <person name="Ryan C.M."/>
            <person name="Banfield J.F."/>
        </authorList>
    </citation>
    <scope>NUCLEOTIDE SEQUENCE [LARGE SCALE GENOMIC DNA]</scope>
</reference>
<proteinExistence type="predicted"/>
<dbReference type="Pfam" id="PF05137">
    <property type="entry name" value="PilN"/>
    <property type="match status" value="1"/>
</dbReference>
<accession>A0A2H0TDN2</accession>
<feature type="transmembrane region" description="Helical" evidence="1">
    <location>
        <begin position="30"/>
        <end position="51"/>
    </location>
</feature>
<evidence type="ECO:0000256" key="1">
    <source>
        <dbReference type="SAM" id="Phobius"/>
    </source>
</evidence>
<name>A0A2H0TDN2_9BACT</name>
<organism evidence="2 3">
    <name type="scientific">Candidatus Niyogibacteria bacterium CG10_big_fil_rev_8_21_14_0_10_46_36</name>
    <dbReference type="NCBI Taxonomy" id="1974726"/>
    <lineage>
        <taxon>Bacteria</taxon>
        <taxon>Candidatus Niyogiibacteriota</taxon>
    </lineage>
</organism>
<keyword evidence="1" id="KW-0812">Transmembrane</keyword>
<dbReference type="AlphaFoldDB" id="A0A2H0TDN2"/>
<evidence type="ECO:0000313" key="2">
    <source>
        <dbReference type="EMBL" id="PIR69652.1"/>
    </source>
</evidence>
<dbReference type="EMBL" id="PFCO01000004">
    <property type="protein sequence ID" value="PIR69652.1"/>
    <property type="molecule type" value="Genomic_DNA"/>
</dbReference>
<dbReference type="Proteomes" id="UP000231503">
    <property type="component" value="Unassembled WGS sequence"/>
</dbReference>
<evidence type="ECO:0008006" key="4">
    <source>
        <dbReference type="Google" id="ProtNLM"/>
    </source>
</evidence>
<protein>
    <recommendedName>
        <fullName evidence="4">PilN domain-containing protein</fullName>
    </recommendedName>
</protein>
<sequence>MADTPSFIPKRAPSGITRRPEVRRQPIDKFIILPSIVLLISFLLAGSIFLYRRFLENRIDDLNTNLRRIEGQFEAPLINELTRISKEIEAAKLVLASHVENSEVFDFLESYIHPDVYFTSLTFDGATATLSGEAPSYTALAEQMKLFESSGVIKLVRISNLGLKETGQVSFDIALGFDISIFHYQP</sequence>
<keyword evidence="1" id="KW-1133">Transmembrane helix</keyword>
<comment type="caution">
    <text evidence="2">The sequence shown here is derived from an EMBL/GenBank/DDBJ whole genome shotgun (WGS) entry which is preliminary data.</text>
</comment>
<dbReference type="InterPro" id="IPR007813">
    <property type="entry name" value="PilN"/>
</dbReference>
<evidence type="ECO:0000313" key="3">
    <source>
        <dbReference type="Proteomes" id="UP000231503"/>
    </source>
</evidence>
<keyword evidence="1" id="KW-0472">Membrane</keyword>
<gene>
    <name evidence="2" type="ORF">COU47_01980</name>
</gene>